<dbReference type="AlphaFoldDB" id="A0AAD9NHX2"/>
<comment type="caution">
    <text evidence="3">The sequence shown here is derived from an EMBL/GenBank/DDBJ whole genome shotgun (WGS) entry which is preliminary data.</text>
</comment>
<keyword evidence="2" id="KW-0472">Membrane</keyword>
<dbReference type="PRINTS" id="PR00463">
    <property type="entry name" value="EP450I"/>
</dbReference>
<comment type="similarity">
    <text evidence="1">Belongs to the cytochrome P450 family.</text>
</comment>
<organism evidence="3 4">
    <name type="scientific">Paralvinella palmiformis</name>
    <dbReference type="NCBI Taxonomy" id="53620"/>
    <lineage>
        <taxon>Eukaryota</taxon>
        <taxon>Metazoa</taxon>
        <taxon>Spiralia</taxon>
        <taxon>Lophotrochozoa</taxon>
        <taxon>Annelida</taxon>
        <taxon>Polychaeta</taxon>
        <taxon>Sedentaria</taxon>
        <taxon>Canalipalpata</taxon>
        <taxon>Terebellida</taxon>
        <taxon>Terebelliformia</taxon>
        <taxon>Alvinellidae</taxon>
        <taxon>Paralvinella</taxon>
    </lineage>
</organism>
<dbReference type="SUPFAM" id="SSF48264">
    <property type="entry name" value="Cytochrome P450"/>
    <property type="match status" value="1"/>
</dbReference>
<dbReference type="GO" id="GO:0005506">
    <property type="term" value="F:iron ion binding"/>
    <property type="evidence" value="ECO:0007669"/>
    <property type="project" value="InterPro"/>
</dbReference>
<dbReference type="GO" id="GO:0020037">
    <property type="term" value="F:heme binding"/>
    <property type="evidence" value="ECO:0007669"/>
    <property type="project" value="InterPro"/>
</dbReference>
<dbReference type="GO" id="GO:0016705">
    <property type="term" value="F:oxidoreductase activity, acting on paired donors, with incorporation or reduction of molecular oxygen"/>
    <property type="evidence" value="ECO:0007669"/>
    <property type="project" value="InterPro"/>
</dbReference>
<keyword evidence="2" id="KW-1133">Transmembrane helix</keyword>
<evidence type="ECO:0000256" key="1">
    <source>
        <dbReference type="ARBA" id="ARBA00010617"/>
    </source>
</evidence>
<dbReference type="Pfam" id="PF00067">
    <property type="entry name" value="p450"/>
    <property type="match status" value="1"/>
</dbReference>
<gene>
    <name evidence="3" type="ORF">LSH36_12g34012</name>
</gene>
<dbReference type="InterPro" id="IPR001128">
    <property type="entry name" value="Cyt_P450"/>
</dbReference>
<dbReference type="CDD" id="cd20659">
    <property type="entry name" value="CYP4B_4F-like"/>
    <property type="match status" value="1"/>
</dbReference>
<protein>
    <recommendedName>
        <fullName evidence="5">Cytochrome P450</fullName>
    </recommendedName>
</protein>
<dbReference type="InterPro" id="IPR050196">
    <property type="entry name" value="Cytochrome_P450_Monoox"/>
</dbReference>
<dbReference type="EMBL" id="JAODUP010000012">
    <property type="protein sequence ID" value="KAK2169193.1"/>
    <property type="molecule type" value="Genomic_DNA"/>
</dbReference>
<dbReference type="GO" id="GO:0004497">
    <property type="term" value="F:monooxygenase activity"/>
    <property type="evidence" value="ECO:0007669"/>
    <property type="project" value="InterPro"/>
</dbReference>
<evidence type="ECO:0000256" key="2">
    <source>
        <dbReference type="SAM" id="Phobius"/>
    </source>
</evidence>
<dbReference type="PANTHER" id="PTHR24291:SF201">
    <property type="entry name" value="CYTOCHROME P450, FAMILY 4, SUBFAMILY B, POLYPEPTIDE 7"/>
    <property type="match status" value="1"/>
</dbReference>
<dbReference type="PRINTS" id="PR00385">
    <property type="entry name" value="P450"/>
</dbReference>
<keyword evidence="4" id="KW-1185">Reference proteome</keyword>
<dbReference type="InterPro" id="IPR036396">
    <property type="entry name" value="Cyt_P450_sf"/>
</dbReference>
<sequence>MFSVTAVLIWIGLVLPSIYFLFNFTVFYWDVRRRAKHINLFPGDPPHFIWGHIHEFPGPGETGLKWLRERASRYTEGVQKAWFGHFTPTVQVYDPEAAKVILKTAEPKPPQFGGYRLLKPWLGNGLLVSGGSKWARNRRLLTPAFHFDILKSYMIINNKCTQVFLDKLARWSTSNKHFDMLTHISLLTLDVILRCAFSYDNDCQVRGETHPYVKSVNVLQEIVVDRILRPWLYPDVIFNLTSKGRQFRHYCDYVHSVSEKLIKTRKMILDSNSEYNKGKSQHCDFLDILLMARDEDEHGLSELEIRDEVDTFLFEGHDTTASGISWTLYDLACHPDIQRRCQQEVDALLEGRDSDEILWEDLAHLKYITLCIKESLRLHTPVPFIERQTTSDMEIKGHFLPAGTIVDIQLYLLHHNPNVWDNPADYQPERFLPENIEQKDNYAFVPFSAGPR</sequence>
<evidence type="ECO:0008006" key="5">
    <source>
        <dbReference type="Google" id="ProtNLM"/>
    </source>
</evidence>
<reference evidence="3" key="1">
    <citation type="journal article" date="2023" name="Mol. Biol. Evol.">
        <title>Third-Generation Sequencing Reveals the Adaptive Role of the Epigenome in Three Deep-Sea Polychaetes.</title>
        <authorList>
            <person name="Perez M."/>
            <person name="Aroh O."/>
            <person name="Sun Y."/>
            <person name="Lan Y."/>
            <person name="Juniper S.K."/>
            <person name="Young C.R."/>
            <person name="Angers B."/>
            <person name="Qian P.Y."/>
        </authorList>
    </citation>
    <scope>NUCLEOTIDE SEQUENCE</scope>
    <source>
        <strain evidence="3">P08H-3</strain>
    </source>
</reference>
<accession>A0AAD9NHX2</accession>
<dbReference type="Gene3D" id="1.10.630.10">
    <property type="entry name" value="Cytochrome P450"/>
    <property type="match status" value="1"/>
</dbReference>
<keyword evidence="2" id="KW-0812">Transmembrane</keyword>
<name>A0AAD9NHX2_9ANNE</name>
<dbReference type="InterPro" id="IPR002401">
    <property type="entry name" value="Cyt_P450_E_grp-I"/>
</dbReference>
<dbReference type="Proteomes" id="UP001208570">
    <property type="component" value="Unassembled WGS sequence"/>
</dbReference>
<feature type="transmembrane region" description="Helical" evidence="2">
    <location>
        <begin position="6"/>
        <end position="29"/>
    </location>
</feature>
<evidence type="ECO:0000313" key="3">
    <source>
        <dbReference type="EMBL" id="KAK2169193.1"/>
    </source>
</evidence>
<evidence type="ECO:0000313" key="4">
    <source>
        <dbReference type="Proteomes" id="UP001208570"/>
    </source>
</evidence>
<proteinExistence type="inferred from homology"/>
<dbReference type="PANTHER" id="PTHR24291">
    <property type="entry name" value="CYTOCHROME P450 FAMILY 4"/>
    <property type="match status" value="1"/>
</dbReference>